<organism evidence="4 5">
    <name type="scientific">Jatrophihabitans endophyticus</name>
    <dbReference type="NCBI Taxonomy" id="1206085"/>
    <lineage>
        <taxon>Bacteria</taxon>
        <taxon>Bacillati</taxon>
        <taxon>Actinomycetota</taxon>
        <taxon>Actinomycetes</taxon>
        <taxon>Jatrophihabitantales</taxon>
        <taxon>Jatrophihabitantaceae</taxon>
        <taxon>Jatrophihabitans</taxon>
    </lineage>
</organism>
<evidence type="ECO:0000256" key="2">
    <source>
        <dbReference type="ARBA" id="ARBA00023315"/>
    </source>
</evidence>
<evidence type="ECO:0000259" key="3">
    <source>
        <dbReference type="SMART" id="SM00563"/>
    </source>
</evidence>
<keyword evidence="2 4" id="KW-0012">Acyltransferase</keyword>
<protein>
    <submittedName>
        <fullName evidence="4">1-acyl-sn-glycerol-3-phosphate acyltransferases</fullName>
    </submittedName>
</protein>
<dbReference type="PANTHER" id="PTHR10434">
    <property type="entry name" value="1-ACYL-SN-GLYCEROL-3-PHOSPHATE ACYLTRANSFERASE"/>
    <property type="match status" value="1"/>
</dbReference>
<dbReference type="GO" id="GO:0003841">
    <property type="term" value="F:1-acylglycerol-3-phosphate O-acyltransferase activity"/>
    <property type="evidence" value="ECO:0007669"/>
    <property type="project" value="TreeGrafter"/>
</dbReference>
<evidence type="ECO:0000313" key="4">
    <source>
        <dbReference type="EMBL" id="SHF61738.1"/>
    </source>
</evidence>
<reference evidence="4 5" key="1">
    <citation type="submission" date="2016-11" db="EMBL/GenBank/DDBJ databases">
        <authorList>
            <person name="Jaros S."/>
            <person name="Januszkiewicz K."/>
            <person name="Wedrychowicz H."/>
        </authorList>
    </citation>
    <scope>NUCLEOTIDE SEQUENCE [LARGE SCALE GENOMIC DNA]</scope>
    <source>
        <strain evidence="4 5">DSM 45627</strain>
    </source>
</reference>
<name>A0A1M5D431_9ACTN</name>
<sequence length="254" mass="28414">MPKLEKRRGPGHGEPMGPGWRFVWLVLYYPVSALFRLRYRHIDRLPKQGPVIVVVNHVSHVDPFLVSKFVLDAGRVPRFLAKESIFAVPAVGWGMRIMGHIPVRRGTTDARQSLAAATRALNEGKVIVLHPEGTVTRDPDGWPMAGKAGAARLAMLAPDVPVVPVAQWGVQEQVDLYHKKIKLFPRPKHVLSVGEPIDLGDFRGEEPTPRVLREITDVIMRRLRVDVAELRDRPAPDGELFHWTRAGESRGDVA</sequence>
<evidence type="ECO:0000256" key="1">
    <source>
        <dbReference type="ARBA" id="ARBA00022679"/>
    </source>
</evidence>
<gene>
    <name evidence="4" type="ORF">SAMN05443575_0449</name>
</gene>
<dbReference type="CDD" id="cd07989">
    <property type="entry name" value="LPLAT_AGPAT-like"/>
    <property type="match status" value="1"/>
</dbReference>
<dbReference type="RefSeq" id="WP_200800003.1">
    <property type="nucleotide sequence ID" value="NZ_FQVU01000001.1"/>
</dbReference>
<feature type="domain" description="Phospholipid/glycerol acyltransferase" evidence="3">
    <location>
        <begin position="51"/>
        <end position="170"/>
    </location>
</feature>
<evidence type="ECO:0000313" key="5">
    <source>
        <dbReference type="Proteomes" id="UP000186132"/>
    </source>
</evidence>
<dbReference type="AlphaFoldDB" id="A0A1M5D431"/>
<dbReference type="STRING" id="1206085.SAMN05443575_0449"/>
<proteinExistence type="predicted"/>
<dbReference type="InterPro" id="IPR002123">
    <property type="entry name" value="Plipid/glycerol_acylTrfase"/>
</dbReference>
<dbReference type="PANTHER" id="PTHR10434:SF55">
    <property type="entry name" value="POSSIBLE ACYLTRANSFERASE"/>
    <property type="match status" value="1"/>
</dbReference>
<dbReference type="GO" id="GO:0006654">
    <property type="term" value="P:phosphatidic acid biosynthetic process"/>
    <property type="evidence" value="ECO:0007669"/>
    <property type="project" value="TreeGrafter"/>
</dbReference>
<dbReference type="Pfam" id="PF01553">
    <property type="entry name" value="Acyltransferase"/>
    <property type="match status" value="1"/>
</dbReference>
<dbReference type="GO" id="GO:0005886">
    <property type="term" value="C:plasma membrane"/>
    <property type="evidence" value="ECO:0007669"/>
    <property type="project" value="TreeGrafter"/>
</dbReference>
<accession>A0A1M5D431</accession>
<dbReference type="SMART" id="SM00563">
    <property type="entry name" value="PlsC"/>
    <property type="match status" value="1"/>
</dbReference>
<dbReference type="Proteomes" id="UP000186132">
    <property type="component" value="Unassembled WGS sequence"/>
</dbReference>
<dbReference type="SUPFAM" id="SSF69593">
    <property type="entry name" value="Glycerol-3-phosphate (1)-acyltransferase"/>
    <property type="match status" value="1"/>
</dbReference>
<keyword evidence="1 4" id="KW-0808">Transferase</keyword>
<keyword evidence="5" id="KW-1185">Reference proteome</keyword>
<dbReference type="EMBL" id="FQVU01000001">
    <property type="protein sequence ID" value="SHF61738.1"/>
    <property type="molecule type" value="Genomic_DNA"/>
</dbReference>